<sequence>MDHFITRTGDYLNRFEHHYDIIFWRHLTLTSKINLLTRKEIGGEHDLAKAKLSRHDEVKEQVDWEYLCDLWSNTAFVGRVLADRIGQIETWFTMHFDPETGWTGLDLQSLYDRMLELRSQNTPEEMSDKEIMERVLGRHSVRLKGWPRSPSTSTQTDASDSTDRCPSYGLL</sequence>
<organism evidence="2 3">
    <name type="scientific">Parasponia andersonii</name>
    <name type="common">Sponia andersonii</name>
    <dbReference type="NCBI Taxonomy" id="3476"/>
    <lineage>
        <taxon>Eukaryota</taxon>
        <taxon>Viridiplantae</taxon>
        <taxon>Streptophyta</taxon>
        <taxon>Embryophyta</taxon>
        <taxon>Tracheophyta</taxon>
        <taxon>Spermatophyta</taxon>
        <taxon>Magnoliopsida</taxon>
        <taxon>eudicotyledons</taxon>
        <taxon>Gunneridae</taxon>
        <taxon>Pentapetalae</taxon>
        <taxon>rosids</taxon>
        <taxon>fabids</taxon>
        <taxon>Rosales</taxon>
        <taxon>Cannabaceae</taxon>
        <taxon>Parasponia</taxon>
    </lineage>
</organism>
<dbReference type="EMBL" id="JXTB01000465">
    <property type="protein sequence ID" value="PON39455.1"/>
    <property type="molecule type" value="Genomic_DNA"/>
</dbReference>
<reference evidence="3" key="1">
    <citation type="submission" date="2016-06" db="EMBL/GenBank/DDBJ databases">
        <title>Parallel loss of symbiosis genes in relatives of nitrogen-fixing non-legume Parasponia.</title>
        <authorList>
            <person name="Van Velzen R."/>
            <person name="Holmer R."/>
            <person name="Bu F."/>
            <person name="Rutten L."/>
            <person name="Van Zeijl A."/>
            <person name="Liu W."/>
            <person name="Santuari L."/>
            <person name="Cao Q."/>
            <person name="Sharma T."/>
            <person name="Shen D."/>
            <person name="Roswanjaya Y."/>
            <person name="Wardhani T."/>
            <person name="Kalhor M.S."/>
            <person name="Jansen J."/>
            <person name="Van den Hoogen J."/>
            <person name="Gungor B."/>
            <person name="Hartog M."/>
            <person name="Hontelez J."/>
            <person name="Verver J."/>
            <person name="Yang W.-C."/>
            <person name="Schijlen E."/>
            <person name="Repin R."/>
            <person name="Schilthuizen M."/>
            <person name="Schranz E."/>
            <person name="Heidstra R."/>
            <person name="Miyata K."/>
            <person name="Fedorova E."/>
            <person name="Kohlen W."/>
            <person name="Bisseling T."/>
            <person name="Smit S."/>
            <person name="Geurts R."/>
        </authorList>
    </citation>
    <scope>NUCLEOTIDE SEQUENCE [LARGE SCALE GENOMIC DNA]</scope>
    <source>
        <strain evidence="3">cv. WU1-14</strain>
    </source>
</reference>
<feature type="region of interest" description="Disordered" evidence="1">
    <location>
        <begin position="143"/>
        <end position="171"/>
    </location>
</feature>
<evidence type="ECO:0000256" key="1">
    <source>
        <dbReference type="SAM" id="MobiDB-lite"/>
    </source>
</evidence>
<evidence type="ECO:0000313" key="2">
    <source>
        <dbReference type="EMBL" id="PON39455.1"/>
    </source>
</evidence>
<protein>
    <submittedName>
        <fullName evidence="2">Uncharacterized protein</fullName>
    </submittedName>
</protein>
<dbReference type="Proteomes" id="UP000237105">
    <property type="component" value="Unassembled WGS sequence"/>
</dbReference>
<evidence type="ECO:0000313" key="3">
    <source>
        <dbReference type="Proteomes" id="UP000237105"/>
    </source>
</evidence>
<gene>
    <name evidence="2" type="ORF">PanWU01x14_304880</name>
</gene>
<keyword evidence="3" id="KW-1185">Reference proteome</keyword>
<dbReference type="AlphaFoldDB" id="A0A2P5ASD5"/>
<accession>A0A2P5ASD5</accession>
<name>A0A2P5ASD5_PARAD</name>
<proteinExistence type="predicted"/>
<dbReference type="OrthoDB" id="1921870at2759"/>
<comment type="caution">
    <text evidence="2">The sequence shown here is derived from an EMBL/GenBank/DDBJ whole genome shotgun (WGS) entry which is preliminary data.</text>
</comment>